<dbReference type="InterPro" id="IPR042184">
    <property type="entry name" value="YqeY/Aim41_N"/>
</dbReference>
<gene>
    <name evidence="1" type="ORF">DWX20_07305</name>
</gene>
<dbReference type="AlphaFoldDB" id="A0A412PCL1"/>
<dbReference type="PANTHER" id="PTHR28055">
    <property type="entry name" value="ALTERED INHERITANCE OF MITOCHONDRIA PROTEIN 41, MITOCHONDRIAL"/>
    <property type="match status" value="1"/>
</dbReference>
<dbReference type="Pfam" id="PF09424">
    <property type="entry name" value="YqeY"/>
    <property type="match status" value="1"/>
</dbReference>
<sequence>MGELLLQLRKDNMKAMKEHDTLTKGVLSLVISAITLAEKEAGHTLEKNDELAYIQREIKQTNETIESIPENRADLKEEAQKKLALLSSYLPKQLTEEEIQQIIEGILQEKGLEPLKRNQGPVMREILDKYKGQTDGKTVNRILSTILH</sequence>
<organism evidence="1 2">
    <name type="scientific">Solobacterium moorei</name>
    <dbReference type="NCBI Taxonomy" id="102148"/>
    <lineage>
        <taxon>Bacteria</taxon>
        <taxon>Bacillati</taxon>
        <taxon>Bacillota</taxon>
        <taxon>Erysipelotrichia</taxon>
        <taxon>Erysipelotrichales</taxon>
        <taxon>Erysipelotrichaceae</taxon>
        <taxon>Solobacterium</taxon>
    </lineage>
</organism>
<dbReference type="GO" id="GO:0016884">
    <property type="term" value="F:carbon-nitrogen ligase activity, with glutamine as amido-N-donor"/>
    <property type="evidence" value="ECO:0007669"/>
    <property type="project" value="InterPro"/>
</dbReference>
<name>A0A412PCL1_9FIRM</name>
<protein>
    <recommendedName>
        <fullName evidence="3">GatB/YqeY domain-containing protein</fullName>
    </recommendedName>
</protein>
<dbReference type="Gene3D" id="1.10.10.410">
    <property type="match status" value="1"/>
</dbReference>
<evidence type="ECO:0000313" key="2">
    <source>
        <dbReference type="Proteomes" id="UP000284731"/>
    </source>
</evidence>
<dbReference type="InterPro" id="IPR003789">
    <property type="entry name" value="Asn/Gln_tRNA_amidoTrase-B-like"/>
</dbReference>
<dbReference type="Proteomes" id="UP000284731">
    <property type="component" value="Unassembled WGS sequence"/>
</dbReference>
<dbReference type="RefSeq" id="WP_006526797.1">
    <property type="nucleotide sequence ID" value="NZ_CABJCF010000003.1"/>
</dbReference>
<proteinExistence type="predicted"/>
<comment type="caution">
    <text evidence="1">The sequence shown here is derived from an EMBL/GenBank/DDBJ whole genome shotgun (WGS) entry which is preliminary data.</text>
</comment>
<dbReference type="PANTHER" id="PTHR28055:SF1">
    <property type="entry name" value="ALTERED INHERITANCE OF MITOCHONDRIA PROTEIN 41, MITOCHONDRIAL"/>
    <property type="match status" value="1"/>
</dbReference>
<dbReference type="Gene3D" id="1.10.1510.10">
    <property type="entry name" value="Uncharacterised protein YqeY/AIM41 PF09424, N-terminal domain"/>
    <property type="match status" value="1"/>
</dbReference>
<accession>A0A412PCL1</accession>
<dbReference type="SUPFAM" id="SSF89095">
    <property type="entry name" value="GatB/YqeY motif"/>
    <property type="match status" value="1"/>
</dbReference>
<evidence type="ECO:0000313" key="1">
    <source>
        <dbReference type="EMBL" id="RGT54967.1"/>
    </source>
</evidence>
<reference evidence="1 2" key="1">
    <citation type="submission" date="2018-08" db="EMBL/GenBank/DDBJ databases">
        <title>A genome reference for cultivated species of the human gut microbiota.</title>
        <authorList>
            <person name="Zou Y."/>
            <person name="Xue W."/>
            <person name="Luo G."/>
        </authorList>
    </citation>
    <scope>NUCLEOTIDE SEQUENCE [LARGE SCALE GENOMIC DNA]</scope>
    <source>
        <strain evidence="1 2">AF18-46</strain>
    </source>
</reference>
<dbReference type="InterPro" id="IPR019004">
    <property type="entry name" value="YqeY/Aim41"/>
</dbReference>
<evidence type="ECO:0008006" key="3">
    <source>
        <dbReference type="Google" id="ProtNLM"/>
    </source>
</evidence>
<dbReference type="InterPro" id="IPR023168">
    <property type="entry name" value="GatB_Yqey_C_2"/>
</dbReference>
<dbReference type="EMBL" id="QRWX01000003">
    <property type="protein sequence ID" value="RGT54967.1"/>
    <property type="molecule type" value="Genomic_DNA"/>
</dbReference>